<proteinExistence type="predicted"/>
<protein>
    <submittedName>
        <fullName evidence="1">Uncharacterized protein</fullName>
    </submittedName>
</protein>
<gene>
    <name evidence="1" type="ORF">COY87_04510</name>
</gene>
<evidence type="ECO:0000313" key="2">
    <source>
        <dbReference type="Proteomes" id="UP000229401"/>
    </source>
</evidence>
<comment type="caution">
    <text evidence="1">The sequence shown here is derived from an EMBL/GenBank/DDBJ whole genome shotgun (WGS) entry which is preliminary data.</text>
</comment>
<organism evidence="1 2">
    <name type="scientific">Candidatus Roizmanbacteria bacterium CG_4_10_14_0_8_um_filter_33_9</name>
    <dbReference type="NCBI Taxonomy" id="1974826"/>
    <lineage>
        <taxon>Bacteria</taxon>
        <taxon>Candidatus Roizmaniibacteriota</taxon>
    </lineage>
</organism>
<dbReference type="EMBL" id="PFLI01000152">
    <property type="protein sequence ID" value="PIY71752.1"/>
    <property type="molecule type" value="Genomic_DNA"/>
</dbReference>
<accession>A0A2M7QHF0</accession>
<evidence type="ECO:0000313" key="1">
    <source>
        <dbReference type="EMBL" id="PIY71752.1"/>
    </source>
</evidence>
<dbReference type="Proteomes" id="UP000229401">
    <property type="component" value="Unassembled WGS sequence"/>
</dbReference>
<reference evidence="2" key="1">
    <citation type="submission" date="2017-09" db="EMBL/GenBank/DDBJ databases">
        <title>Depth-based differentiation of microbial function through sediment-hosted aquifers and enrichment of novel symbionts in the deep terrestrial subsurface.</title>
        <authorList>
            <person name="Probst A.J."/>
            <person name="Ladd B."/>
            <person name="Jarett J.K."/>
            <person name="Geller-Mcgrath D.E."/>
            <person name="Sieber C.M.K."/>
            <person name="Emerson J.B."/>
            <person name="Anantharaman K."/>
            <person name="Thomas B.C."/>
            <person name="Malmstrom R."/>
            <person name="Stieglmeier M."/>
            <person name="Klingl A."/>
            <person name="Woyke T."/>
            <person name="Ryan C.M."/>
            <person name="Banfield J.F."/>
        </authorList>
    </citation>
    <scope>NUCLEOTIDE SEQUENCE [LARGE SCALE GENOMIC DNA]</scope>
</reference>
<sequence length="414" mass="46310">MQPITITISDKEILDLLSNYDSSKRELMIIKALKVGLIALKDIETVGNVDYVEKEFQKFKGDLDKEFLHLKDEFQNKLEETDELIQKKLTDNFDPETGIMSRVMKQYLGDGGKLSDLFNEENNTSAVSKIKKILSDYFDTDASRVVKLLDPNNPESPLNSFKKELTDRLIAIEKEIKAKESAKEATKVEAEKGTQKGIIYQDQVFAEIEKIASIFGDTCLPTGNEAGQLLNSKLGDTVLTLNSDQTGGATLKIVFEAKDERMYLRNLLDELEGAKKNRNAGYAVGVISTKETLRDVKEAIETFRVYPRNKSICILDKETFDPISLKVAYTLARTSLLLELQTDKKKSELLDVTAINTLIDEITKKLGDFATIKGVLTKASGAIGNAQTQIDNMKSELTSMLEELSEKTKPIVKK</sequence>
<name>A0A2M7QHF0_9BACT</name>
<dbReference type="AlphaFoldDB" id="A0A2M7QHF0"/>